<dbReference type="Gene3D" id="1.10.10.10">
    <property type="entry name" value="Winged helix-like DNA-binding domain superfamily/Winged helix DNA-binding domain"/>
    <property type="match status" value="1"/>
</dbReference>
<evidence type="ECO:0000256" key="2">
    <source>
        <dbReference type="ARBA" id="ARBA00023125"/>
    </source>
</evidence>
<dbReference type="Gene3D" id="3.30.450.40">
    <property type="match status" value="1"/>
</dbReference>
<evidence type="ECO:0000259" key="4">
    <source>
        <dbReference type="PROSITE" id="PS51077"/>
    </source>
</evidence>
<dbReference type="SMART" id="SM00346">
    <property type="entry name" value="HTH_ICLR"/>
    <property type="match status" value="1"/>
</dbReference>
<evidence type="ECO:0000256" key="1">
    <source>
        <dbReference type="ARBA" id="ARBA00023015"/>
    </source>
</evidence>
<evidence type="ECO:0000259" key="5">
    <source>
        <dbReference type="PROSITE" id="PS51078"/>
    </source>
</evidence>
<keyword evidence="3" id="KW-0804">Transcription</keyword>
<organism evidence="6 7">
    <name type="scientific">Kosakonia oryzendophytica</name>
    <dbReference type="NCBI Taxonomy" id="1005665"/>
    <lineage>
        <taxon>Bacteria</taxon>
        <taxon>Pseudomonadati</taxon>
        <taxon>Pseudomonadota</taxon>
        <taxon>Gammaproteobacteria</taxon>
        <taxon>Enterobacterales</taxon>
        <taxon>Enterobacteriaceae</taxon>
        <taxon>Kosakonia</taxon>
    </lineage>
</organism>
<proteinExistence type="predicted"/>
<dbReference type="EMBL" id="FMAY01000002">
    <property type="protein sequence ID" value="SCB87928.1"/>
    <property type="molecule type" value="Genomic_DNA"/>
</dbReference>
<feature type="domain" description="IclR-ED" evidence="5">
    <location>
        <begin position="68"/>
        <end position="252"/>
    </location>
</feature>
<dbReference type="InterPro" id="IPR036388">
    <property type="entry name" value="WH-like_DNA-bd_sf"/>
</dbReference>
<dbReference type="GO" id="GO:0003677">
    <property type="term" value="F:DNA binding"/>
    <property type="evidence" value="ECO:0007669"/>
    <property type="project" value="UniProtKB-KW"/>
</dbReference>
<dbReference type="GO" id="GO:0003700">
    <property type="term" value="F:DNA-binding transcription factor activity"/>
    <property type="evidence" value="ECO:0007669"/>
    <property type="project" value="TreeGrafter"/>
</dbReference>
<name>A0A1C3ZZX7_9ENTR</name>
<dbReference type="Pfam" id="PF01614">
    <property type="entry name" value="IclR_C"/>
    <property type="match status" value="1"/>
</dbReference>
<dbReference type="SUPFAM" id="SSF46785">
    <property type="entry name" value="Winged helix' DNA-binding domain"/>
    <property type="match status" value="1"/>
</dbReference>
<dbReference type="Proteomes" id="UP000198975">
    <property type="component" value="Unassembled WGS sequence"/>
</dbReference>
<protein>
    <submittedName>
        <fullName evidence="6">DNA-binding transcriptional regulator, IclR family</fullName>
    </submittedName>
</protein>
<dbReference type="PROSITE" id="PS51078">
    <property type="entry name" value="ICLR_ED"/>
    <property type="match status" value="1"/>
</dbReference>
<dbReference type="PANTHER" id="PTHR30136:SF7">
    <property type="entry name" value="HTH-TYPE TRANSCRIPTIONAL REGULATOR KDGR-RELATED"/>
    <property type="match status" value="1"/>
</dbReference>
<gene>
    <name evidence="6" type="ORF">GA0061071_102304</name>
</gene>
<dbReference type="InterPro" id="IPR050707">
    <property type="entry name" value="HTH_MetabolicPath_Reg"/>
</dbReference>
<dbReference type="InterPro" id="IPR036390">
    <property type="entry name" value="WH_DNA-bd_sf"/>
</dbReference>
<evidence type="ECO:0000256" key="3">
    <source>
        <dbReference type="ARBA" id="ARBA00023163"/>
    </source>
</evidence>
<accession>A0A1C3ZZX7</accession>
<dbReference type="InterPro" id="IPR014757">
    <property type="entry name" value="Tscrpt_reg_IclR_C"/>
</dbReference>
<dbReference type="SUPFAM" id="SSF55781">
    <property type="entry name" value="GAF domain-like"/>
    <property type="match status" value="1"/>
</dbReference>
<sequence>MMAGKGCNSLIRAEKILTHIAYVGVASYMELLKEFQLPKSSLLNLLNVMVDCGFLVKNESNQYALGIKNYELGCQALHRKNIFEVTKRPMQELSMKSGLVCHLGAMESYSAIYLDKVESPSSVPTRKSWIGKKLELHITALGKALLAWKPREEIDYFLNALTLKKHTSNTFTDKKLFLEELQKTRLRGWAIDNEESTYGAVCLSMPVFNMYNRVNYAISLSGDPIVYSGNKIDGYLELLRQCAGQISYGLGYRNDNEYLRKGN</sequence>
<keyword evidence="7" id="KW-1185">Reference proteome</keyword>
<dbReference type="InterPro" id="IPR029016">
    <property type="entry name" value="GAF-like_dom_sf"/>
</dbReference>
<feature type="domain" description="HTH iclR-type" evidence="4">
    <location>
        <begin position="7"/>
        <end position="67"/>
    </location>
</feature>
<dbReference type="FunFam" id="3.30.450.40:FF:000056">
    <property type="entry name" value="IclR family transcriptional regulator"/>
    <property type="match status" value="1"/>
</dbReference>
<keyword evidence="1" id="KW-0805">Transcription regulation</keyword>
<dbReference type="InterPro" id="IPR005471">
    <property type="entry name" value="Tscrpt_reg_IclR_N"/>
</dbReference>
<keyword evidence="2 6" id="KW-0238">DNA-binding</keyword>
<dbReference type="AlphaFoldDB" id="A0A1C3ZZX7"/>
<dbReference type="PANTHER" id="PTHR30136">
    <property type="entry name" value="HELIX-TURN-HELIX TRANSCRIPTIONAL REGULATOR, ICLR FAMILY"/>
    <property type="match status" value="1"/>
</dbReference>
<evidence type="ECO:0000313" key="6">
    <source>
        <dbReference type="EMBL" id="SCB87928.1"/>
    </source>
</evidence>
<dbReference type="GO" id="GO:0045892">
    <property type="term" value="P:negative regulation of DNA-templated transcription"/>
    <property type="evidence" value="ECO:0007669"/>
    <property type="project" value="TreeGrafter"/>
</dbReference>
<dbReference type="PROSITE" id="PS51077">
    <property type="entry name" value="HTH_ICLR"/>
    <property type="match status" value="1"/>
</dbReference>
<reference evidence="7" key="1">
    <citation type="submission" date="2016-08" db="EMBL/GenBank/DDBJ databases">
        <authorList>
            <person name="Varghese N."/>
            <person name="Submissions Spin"/>
        </authorList>
    </citation>
    <scope>NUCLEOTIDE SEQUENCE [LARGE SCALE GENOMIC DNA]</scope>
    <source>
        <strain evidence="7">REICA_082</strain>
    </source>
</reference>
<evidence type="ECO:0000313" key="7">
    <source>
        <dbReference type="Proteomes" id="UP000198975"/>
    </source>
</evidence>